<dbReference type="InterPro" id="IPR029063">
    <property type="entry name" value="SAM-dependent_MTases_sf"/>
</dbReference>
<evidence type="ECO:0000256" key="1">
    <source>
        <dbReference type="ARBA" id="ARBA00010203"/>
    </source>
</evidence>
<dbReference type="GO" id="GO:0032259">
    <property type="term" value="P:methylation"/>
    <property type="evidence" value="ECO:0007669"/>
    <property type="project" value="UniProtKB-KW"/>
</dbReference>
<dbReference type="GO" id="GO:0008170">
    <property type="term" value="F:N-methyltransferase activity"/>
    <property type="evidence" value="ECO:0007669"/>
    <property type="project" value="InterPro"/>
</dbReference>
<dbReference type="PROSITE" id="PS00093">
    <property type="entry name" value="N4_MTASE"/>
    <property type="match status" value="1"/>
</dbReference>
<sequence length="319" mass="35939">MSTYKTPTERSEIKKKMRTSTRSFGSGKREGHDASSFYDRFSEPVISNDEQINHCSVPNTFWHADSRDLSFIGSNSVALVVTSPPYFVGKEYELGIANGSPRTYIEYLEMLREVFAECYRVLEPGGRIAVNVANLGRKPYRSLSADVSTILQDELGFLLRGEIIWIKGKGANGSCAWGSYGSATNPVLRDVTERIVVASKGRFSRAIDKRRRESMGLPFRDTISPEDFRTWTLDTWYVAPASAKRLGHPAPFPLELPSRLIQLFTYESDVVLDPFGGSAQTVIAALETGRQFIYVDSEEEYVDLARSRVRDWKSYQPRG</sequence>
<dbReference type="OrthoDB" id="9773060at2"/>
<proteinExistence type="inferred from homology"/>
<dbReference type="PRINTS" id="PR00508">
    <property type="entry name" value="S21N4MTFRASE"/>
</dbReference>
<comment type="catalytic activity">
    <reaction evidence="7">
        <text>a 2'-deoxycytidine in DNA + S-adenosyl-L-methionine = an N(4)-methyl-2'-deoxycytidine in DNA + S-adenosyl-L-homocysteine + H(+)</text>
        <dbReference type="Rhea" id="RHEA:16857"/>
        <dbReference type="Rhea" id="RHEA-COMP:11369"/>
        <dbReference type="Rhea" id="RHEA-COMP:13674"/>
        <dbReference type="ChEBI" id="CHEBI:15378"/>
        <dbReference type="ChEBI" id="CHEBI:57856"/>
        <dbReference type="ChEBI" id="CHEBI:59789"/>
        <dbReference type="ChEBI" id="CHEBI:85452"/>
        <dbReference type="ChEBI" id="CHEBI:137933"/>
        <dbReference type="EC" id="2.1.1.113"/>
    </reaction>
</comment>
<comment type="similarity">
    <text evidence="1">Belongs to the N(4)/N(6)-methyltransferase family. N(4) subfamily.</text>
</comment>
<dbReference type="RefSeq" id="WP_072792123.1">
    <property type="nucleotide sequence ID" value="NZ_FQUL01000040.1"/>
</dbReference>
<evidence type="ECO:0000313" key="12">
    <source>
        <dbReference type="Proteomes" id="UP000184295"/>
    </source>
</evidence>
<evidence type="ECO:0000313" key="11">
    <source>
        <dbReference type="EMBL" id="SHE93823.1"/>
    </source>
</evidence>
<evidence type="ECO:0000256" key="2">
    <source>
        <dbReference type="ARBA" id="ARBA00022603"/>
    </source>
</evidence>
<evidence type="ECO:0000256" key="5">
    <source>
        <dbReference type="ARBA" id="ARBA00022747"/>
    </source>
</evidence>
<dbReference type="EMBL" id="FQUL01000040">
    <property type="protein sequence ID" value="SHE93823.1"/>
    <property type="molecule type" value="Genomic_DNA"/>
</dbReference>
<reference evidence="12" key="1">
    <citation type="submission" date="2016-11" db="EMBL/GenBank/DDBJ databases">
        <authorList>
            <person name="Varghese N."/>
            <person name="Submissions S."/>
        </authorList>
    </citation>
    <scope>NUCLEOTIDE SEQUENCE [LARGE SCALE GENOMIC DNA]</scope>
    <source>
        <strain evidence="12">DSM 19514</strain>
    </source>
</reference>
<dbReference type="GO" id="GO:0009307">
    <property type="term" value="P:DNA restriction-modification system"/>
    <property type="evidence" value="ECO:0007669"/>
    <property type="project" value="UniProtKB-KW"/>
</dbReference>
<gene>
    <name evidence="11" type="ORF">SAMN02745225_02052</name>
</gene>
<dbReference type="InterPro" id="IPR002941">
    <property type="entry name" value="DNA_methylase_N4/N6"/>
</dbReference>
<dbReference type="EC" id="2.1.1.-" evidence="8"/>
<dbReference type="CDD" id="cd02440">
    <property type="entry name" value="AdoMet_MTases"/>
    <property type="match status" value="1"/>
</dbReference>
<evidence type="ECO:0000256" key="7">
    <source>
        <dbReference type="ARBA" id="ARBA00049120"/>
    </source>
</evidence>
<dbReference type="Proteomes" id="UP000184295">
    <property type="component" value="Unassembled WGS sequence"/>
</dbReference>
<keyword evidence="5" id="KW-0680">Restriction system</keyword>
<name>A0A1M4XKN1_9ACTN</name>
<protein>
    <recommendedName>
        <fullName evidence="8">Methyltransferase</fullName>
        <ecNumber evidence="8">2.1.1.-</ecNumber>
    </recommendedName>
</protein>
<accession>A0A1M4XKN1</accession>
<evidence type="ECO:0000256" key="8">
    <source>
        <dbReference type="RuleBase" id="RU362026"/>
    </source>
</evidence>
<keyword evidence="2 11" id="KW-0489">Methyltransferase</keyword>
<feature type="region of interest" description="Disordered" evidence="9">
    <location>
        <begin position="1"/>
        <end position="35"/>
    </location>
</feature>
<dbReference type="STRING" id="1121881.SAMN02745225_02052"/>
<dbReference type="Gene3D" id="3.40.50.150">
    <property type="entry name" value="Vaccinia Virus protein VP39"/>
    <property type="match status" value="1"/>
</dbReference>
<dbReference type="GO" id="GO:0015667">
    <property type="term" value="F:site-specific DNA-methyltransferase (cytosine-N4-specific) activity"/>
    <property type="evidence" value="ECO:0007669"/>
    <property type="project" value="UniProtKB-EC"/>
</dbReference>
<evidence type="ECO:0000256" key="4">
    <source>
        <dbReference type="ARBA" id="ARBA00022691"/>
    </source>
</evidence>
<dbReference type="GO" id="GO:0003677">
    <property type="term" value="F:DNA binding"/>
    <property type="evidence" value="ECO:0007669"/>
    <property type="project" value="UniProtKB-KW"/>
</dbReference>
<organism evidence="11 12">
    <name type="scientific">Ferrithrix thermotolerans DSM 19514</name>
    <dbReference type="NCBI Taxonomy" id="1121881"/>
    <lineage>
        <taxon>Bacteria</taxon>
        <taxon>Bacillati</taxon>
        <taxon>Actinomycetota</taxon>
        <taxon>Acidimicrobiia</taxon>
        <taxon>Acidimicrobiales</taxon>
        <taxon>Acidimicrobiaceae</taxon>
        <taxon>Ferrithrix</taxon>
    </lineage>
</organism>
<dbReference type="SUPFAM" id="SSF53335">
    <property type="entry name" value="S-adenosyl-L-methionine-dependent methyltransferases"/>
    <property type="match status" value="1"/>
</dbReference>
<keyword evidence="4" id="KW-0949">S-adenosyl-L-methionine</keyword>
<keyword evidence="12" id="KW-1185">Reference proteome</keyword>
<evidence type="ECO:0000256" key="6">
    <source>
        <dbReference type="ARBA" id="ARBA00023125"/>
    </source>
</evidence>
<keyword evidence="3 11" id="KW-0808">Transferase</keyword>
<dbReference type="AlphaFoldDB" id="A0A1M4XKN1"/>
<evidence type="ECO:0000256" key="3">
    <source>
        <dbReference type="ARBA" id="ARBA00022679"/>
    </source>
</evidence>
<evidence type="ECO:0000256" key="9">
    <source>
        <dbReference type="SAM" id="MobiDB-lite"/>
    </source>
</evidence>
<evidence type="ECO:0000259" key="10">
    <source>
        <dbReference type="Pfam" id="PF01555"/>
    </source>
</evidence>
<dbReference type="InterPro" id="IPR017985">
    <property type="entry name" value="MeTrfase_CN4_CS"/>
</dbReference>
<dbReference type="Pfam" id="PF01555">
    <property type="entry name" value="N6_N4_Mtase"/>
    <property type="match status" value="1"/>
</dbReference>
<keyword evidence="6" id="KW-0238">DNA-binding</keyword>
<dbReference type="InterPro" id="IPR001091">
    <property type="entry name" value="RM_Methyltransferase"/>
</dbReference>
<feature type="domain" description="DNA methylase N-4/N-6" evidence="10">
    <location>
        <begin position="77"/>
        <end position="305"/>
    </location>
</feature>